<dbReference type="GeneID" id="20804842"/>
<protein>
    <submittedName>
        <fullName evidence="1">Uncharacterized protein</fullName>
    </submittedName>
</protein>
<reference evidence="1" key="1">
    <citation type="submission" date="2013-12" db="EMBL/GenBank/DDBJ databases">
        <title>The Genome Sequence of Aphanomyces astaci APO3.</title>
        <authorList>
            <consortium name="The Broad Institute Genomics Platform"/>
            <person name="Russ C."/>
            <person name="Tyler B."/>
            <person name="van West P."/>
            <person name="Dieguez-Uribeondo J."/>
            <person name="Young S.K."/>
            <person name="Zeng Q."/>
            <person name="Gargeya S."/>
            <person name="Fitzgerald M."/>
            <person name="Abouelleil A."/>
            <person name="Alvarado L."/>
            <person name="Chapman S.B."/>
            <person name="Gainer-Dewar J."/>
            <person name="Goldberg J."/>
            <person name="Griggs A."/>
            <person name="Gujja S."/>
            <person name="Hansen M."/>
            <person name="Howarth C."/>
            <person name="Imamovic A."/>
            <person name="Ireland A."/>
            <person name="Larimer J."/>
            <person name="McCowan C."/>
            <person name="Murphy C."/>
            <person name="Pearson M."/>
            <person name="Poon T.W."/>
            <person name="Priest M."/>
            <person name="Roberts A."/>
            <person name="Saif S."/>
            <person name="Shea T."/>
            <person name="Sykes S."/>
            <person name="Wortman J."/>
            <person name="Nusbaum C."/>
            <person name="Birren B."/>
        </authorList>
    </citation>
    <scope>NUCLEOTIDE SEQUENCE [LARGE SCALE GENOMIC DNA]</scope>
    <source>
        <strain evidence="1">APO3</strain>
    </source>
</reference>
<dbReference type="AlphaFoldDB" id="W4GYY6"/>
<evidence type="ECO:0000313" key="1">
    <source>
        <dbReference type="EMBL" id="ETV84950.1"/>
    </source>
</evidence>
<name>W4GYY6_APHAT</name>
<dbReference type="VEuPathDB" id="FungiDB:H257_02846"/>
<organism evidence="1">
    <name type="scientific">Aphanomyces astaci</name>
    <name type="common">Crayfish plague agent</name>
    <dbReference type="NCBI Taxonomy" id="112090"/>
    <lineage>
        <taxon>Eukaryota</taxon>
        <taxon>Sar</taxon>
        <taxon>Stramenopiles</taxon>
        <taxon>Oomycota</taxon>
        <taxon>Saprolegniomycetes</taxon>
        <taxon>Saprolegniales</taxon>
        <taxon>Verrucalvaceae</taxon>
        <taxon>Aphanomyces</taxon>
    </lineage>
</organism>
<dbReference type="EMBL" id="KI913118">
    <property type="protein sequence ID" value="ETV84950.1"/>
    <property type="molecule type" value="Genomic_DNA"/>
</dbReference>
<dbReference type="RefSeq" id="XP_009824968.1">
    <property type="nucleotide sequence ID" value="XM_009826666.1"/>
</dbReference>
<dbReference type="OrthoDB" id="125447at2759"/>
<sequence>MSPRRNVLVSPFRESILVDSCFLPIVNVDVNDPDHYPDIPTSLLELIFPICAILLGAQVLRSVDAEDVPVLQHLLCRLPRFGTHNLPPPALADLRWFDTILAVGHLSHVPTSLFTDTSTPKFTLKMDASDEGLAIMFPVRRLFIQLRWDSTELALIQECKLFSNKISPINQSYHFNHSPIPGHVISVRHEYTHAFQEACANTFVLPWPLLSGVFSSLIPHAVAQYTPRFLPATSARSHGPLHSPARTATSNKSIVASDYSKRFTISTHNTSRELTPTVS</sequence>
<accession>W4GYY6</accession>
<gene>
    <name evidence="1" type="ORF">H257_02846</name>
</gene>
<proteinExistence type="predicted"/>